<evidence type="ECO:0000313" key="1">
    <source>
        <dbReference type="EMBL" id="CAG8583741.1"/>
    </source>
</evidence>
<feature type="non-terminal residue" evidence="1">
    <location>
        <position position="1"/>
    </location>
</feature>
<dbReference type="Proteomes" id="UP000789860">
    <property type="component" value="Unassembled WGS sequence"/>
</dbReference>
<name>A0ACA9MCC1_9GLOM</name>
<protein>
    <submittedName>
        <fullName evidence="1">11737_t:CDS:1</fullName>
    </submittedName>
</protein>
<comment type="caution">
    <text evidence="1">The sequence shown here is derived from an EMBL/GenBank/DDBJ whole genome shotgun (WGS) entry which is preliminary data.</text>
</comment>
<keyword evidence="2" id="KW-1185">Reference proteome</keyword>
<accession>A0ACA9MCC1</accession>
<reference evidence="1" key="1">
    <citation type="submission" date="2021-06" db="EMBL/GenBank/DDBJ databases">
        <authorList>
            <person name="Kallberg Y."/>
            <person name="Tangrot J."/>
            <person name="Rosling A."/>
        </authorList>
    </citation>
    <scope>NUCLEOTIDE SEQUENCE</scope>
    <source>
        <strain evidence="1">AU212A</strain>
    </source>
</reference>
<proteinExistence type="predicted"/>
<organism evidence="1 2">
    <name type="scientific">Scutellospora calospora</name>
    <dbReference type="NCBI Taxonomy" id="85575"/>
    <lineage>
        <taxon>Eukaryota</taxon>
        <taxon>Fungi</taxon>
        <taxon>Fungi incertae sedis</taxon>
        <taxon>Mucoromycota</taxon>
        <taxon>Glomeromycotina</taxon>
        <taxon>Glomeromycetes</taxon>
        <taxon>Diversisporales</taxon>
        <taxon>Gigasporaceae</taxon>
        <taxon>Scutellospora</taxon>
    </lineage>
</organism>
<gene>
    <name evidence="1" type="ORF">SCALOS_LOCUS6309</name>
</gene>
<sequence length="110" mass="11513">GTDINCIGGSLDHGSWTSECDANTIDTTLYNGTSVTFASQSDEALIPIEGSASFIIGGSYLFVLSWKNPVIGKNSYSVLFEPEAAPYVVELIGGKGTNALSFITITPASE</sequence>
<evidence type="ECO:0000313" key="2">
    <source>
        <dbReference type="Proteomes" id="UP000789860"/>
    </source>
</evidence>
<dbReference type="EMBL" id="CAJVPM010011798">
    <property type="protein sequence ID" value="CAG8583741.1"/>
    <property type="molecule type" value="Genomic_DNA"/>
</dbReference>